<accession>A0ABY8EQZ1</accession>
<dbReference type="InterPro" id="IPR012341">
    <property type="entry name" value="6hp_glycosidase-like_sf"/>
</dbReference>
<sequence>MEERYRTWCSKYMRSSPAGLYCFYNGSGDNGDAITCSEAHGYAMLIATLHGNQADLDGLLSFFLAFRNENGLMKWQVRMNKHHHLYVEEDANDCATDGDIDIATALFLAARRWPHGSSMFPAGAYEAEAARISDALLQHCIHATLHVPLLGDWCNTDDKQNRKLYDSTRSSDFILSSFLLFYMKHPNPYSRQRWQQVLEATLKCAMDQLNVNRTGLIADFLVYDGNHGWRPTSGKLLESKHDGDMSWNACRTPWRLAHYYAVSGDQRILPLLQAMHHTLVSGTFPSVPAGLRVRDGKALVDYSGTFPTRAYSGRAFIAPTGYLCYVLGDSKGQQAAVRAMDDEESEYFGDSIDLVVAEEAMAAPYWLS</sequence>
<gene>
    <name evidence="4" type="ORF">GLX27_002030</name>
</gene>
<evidence type="ECO:0008006" key="6">
    <source>
        <dbReference type="Google" id="ProtNLM"/>
    </source>
</evidence>
<evidence type="ECO:0000313" key="4">
    <source>
        <dbReference type="EMBL" id="WFD47379.1"/>
    </source>
</evidence>
<keyword evidence="2" id="KW-0378">Hydrolase</keyword>
<proteinExistence type="inferred from homology"/>
<comment type="similarity">
    <text evidence="1">Belongs to the glycosyl hydrolase 8 (cellulase D) family.</text>
</comment>
<evidence type="ECO:0000256" key="3">
    <source>
        <dbReference type="ARBA" id="ARBA00023295"/>
    </source>
</evidence>
<evidence type="ECO:0000313" key="5">
    <source>
        <dbReference type="Proteomes" id="UP000818624"/>
    </source>
</evidence>
<dbReference type="Pfam" id="PF01270">
    <property type="entry name" value="Glyco_hydro_8"/>
    <property type="match status" value="1"/>
</dbReference>
<organism evidence="4 5">
    <name type="scientific">Malassezia furfur</name>
    <name type="common">Pityriasis versicolor infection agent</name>
    <name type="synonym">Pityrosporum furfur</name>
    <dbReference type="NCBI Taxonomy" id="55194"/>
    <lineage>
        <taxon>Eukaryota</taxon>
        <taxon>Fungi</taxon>
        <taxon>Dikarya</taxon>
        <taxon>Basidiomycota</taxon>
        <taxon>Ustilaginomycotina</taxon>
        <taxon>Malasseziomycetes</taxon>
        <taxon>Malasseziales</taxon>
        <taxon>Malasseziaceae</taxon>
        <taxon>Malassezia</taxon>
    </lineage>
</organism>
<dbReference type="InterPro" id="IPR008928">
    <property type="entry name" value="6-hairpin_glycosidase_sf"/>
</dbReference>
<protein>
    <recommendedName>
        <fullName evidence="6">Cellulase</fullName>
    </recommendedName>
</protein>
<dbReference type="SUPFAM" id="SSF48208">
    <property type="entry name" value="Six-hairpin glycosidases"/>
    <property type="match status" value="1"/>
</dbReference>
<dbReference type="Gene3D" id="1.50.10.10">
    <property type="match status" value="1"/>
</dbReference>
<keyword evidence="3" id="KW-0326">Glycosidase</keyword>
<dbReference type="Proteomes" id="UP000818624">
    <property type="component" value="Chromosome 2"/>
</dbReference>
<dbReference type="EMBL" id="CP046235">
    <property type="protein sequence ID" value="WFD47379.1"/>
    <property type="molecule type" value="Genomic_DNA"/>
</dbReference>
<evidence type="ECO:0000256" key="1">
    <source>
        <dbReference type="ARBA" id="ARBA00009209"/>
    </source>
</evidence>
<keyword evidence="5" id="KW-1185">Reference proteome</keyword>
<dbReference type="InterPro" id="IPR002037">
    <property type="entry name" value="Glyco_hydro_8"/>
</dbReference>
<name>A0ABY8EQZ1_MALFU</name>
<dbReference type="PRINTS" id="PR00735">
    <property type="entry name" value="GLHYDRLASE8"/>
</dbReference>
<evidence type="ECO:0000256" key="2">
    <source>
        <dbReference type="ARBA" id="ARBA00022801"/>
    </source>
</evidence>
<reference evidence="4 5" key="1">
    <citation type="journal article" date="2020" name="Elife">
        <title>Loss of centromere function drives karyotype evolution in closely related Malassezia species.</title>
        <authorList>
            <person name="Sankaranarayanan S.R."/>
            <person name="Ianiri G."/>
            <person name="Coelho M.A."/>
            <person name="Reza M.H."/>
            <person name="Thimmappa B.C."/>
            <person name="Ganguly P."/>
            <person name="Vadnala R.N."/>
            <person name="Sun S."/>
            <person name="Siddharthan R."/>
            <person name="Tellgren-Roth C."/>
            <person name="Dawson T.L."/>
            <person name="Heitman J."/>
            <person name="Sanyal K."/>
        </authorList>
    </citation>
    <scope>NUCLEOTIDE SEQUENCE [LARGE SCALE GENOMIC DNA]</scope>
    <source>
        <strain evidence="4">CBS14141</strain>
    </source>
</reference>